<dbReference type="PANTHER" id="PTHR42702">
    <property type="entry name" value="NUCLEOTIDE PYROPHOSPHOHYDROLASE"/>
    <property type="match status" value="1"/>
</dbReference>
<proteinExistence type="predicted"/>
<evidence type="ECO:0000313" key="1">
    <source>
        <dbReference type="EMBL" id="PXW87491.1"/>
    </source>
</evidence>
<dbReference type="OrthoDB" id="2418132at2"/>
<dbReference type="Gene3D" id="1.10.287.1080">
    <property type="entry name" value="MazG-like"/>
    <property type="match status" value="1"/>
</dbReference>
<dbReference type="EMBL" id="QJJQ01000005">
    <property type="protein sequence ID" value="PXW87491.1"/>
    <property type="molecule type" value="Genomic_DNA"/>
</dbReference>
<dbReference type="GO" id="GO:0016787">
    <property type="term" value="F:hydrolase activity"/>
    <property type="evidence" value="ECO:0007669"/>
    <property type="project" value="UniProtKB-KW"/>
</dbReference>
<dbReference type="Proteomes" id="UP000247978">
    <property type="component" value="Unassembled WGS sequence"/>
</dbReference>
<dbReference type="RefSeq" id="WP_110395081.1">
    <property type="nucleotide sequence ID" value="NZ_JADIJL010000003.1"/>
</dbReference>
<protein>
    <submittedName>
        <fullName evidence="1">MazG-like nucleotide pyrophosphohydrolase family protein</fullName>
    </submittedName>
</protein>
<accession>A0A2V3W335</accession>
<dbReference type="PIRSF" id="PIRSF036521">
    <property type="entry name" value="UCP036521_pph"/>
    <property type="match status" value="1"/>
</dbReference>
<dbReference type="InterPro" id="IPR011411">
    <property type="entry name" value="MazG-related_YvdC"/>
</dbReference>
<dbReference type="PANTHER" id="PTHR42702:SF1">
    <property type="entry name" value="REGULATORY PROTEIN FOR BETA-LACTAMASE"/>
    <property type="match status" value="1"/>
</dbReference>
<keyword evidence="1" id="KW-0378">Hydrolase</keyword>
<evidence type="ECO:0000313" key="2">
    <source>
        <dbReference type="Proteomes" id="UP000247978"/>
    </source>
</evidence>
<organism evidence="1 2">
    <name type="scientific">Pseudogracilibacillus auburnensis</name>
    <dbReference type="NCBI Taxonomy" id="1494959"/>
    <lineage>
        <taxon>Bacteria</taxon>
        <taxon>Bacillati</taxon>
        <taxon>Bacillota</taxon>
        <taxon>Bacilli</taxon>
        <taxon>Bacillales</taxon>
        <taxon>Bacillaceae</taxon>
        <taxon>Pseudogracilibacillus</taxon>
    </lineage>
</organism>
<keyword evidence="2" id="KW-1185">Reference proteome</keyword>
<dbReference type="SUPFAM" id="SSF101386">
    <property type="entry name" value="all-alpha NTP pyrophosphatases"/>
    <property type="match status" value="1"/>
</dbReference>
<name>A0A2V3W335_9BACI</name>
<sequence>MNIKELQQYVSRFCDEKGFEGIPLETRVMYLISEIGELTDDLLEIKGATTEKQEVIKRNIGHEMFDVTWNIFDLANKLDIDLEAAFKEKMNINENREWKT</sequence>
<comment type="caution">
    <text evidence="1">The sequence shown here is derived from an EMBL/GenBank/DDBJ whole genome shotgun (WGS) entry which is preliminary data.</text>
</comment>
<gene>
    <name evidence="1" type="ORF">DFR56_105133</name>
</gene>
<reference evidence="1 2" key="1">
    <citation type="submission" date="2018-05" db="EMBL/GenBank/DDBJ databases">
        <title>Genomic Encyclopedia of Type Strains, Phase IV (KMG-IV): sequencing the most valuable type-strain genomes for metagenomic binning, comparative biology and taxonomic classification.</title>
        <authorList>
            <person name="Goeker M."/>
        </authorList>
    </citation>
    <scope>NUCLEOTIDE SEQUENCE [LARGE SCALE GENOMIC DNA]</scope>
    <source>
        <strain evidence="1 2">DSM 28556</strain>
    </source>
</reference>
<dbReference type="AlphaFoldDB" id="A0A2V3W335"/>